<dbReference type="SUPFAM" id="SSF56601">
    <property type="entry name" value="beta-lactamase/transpeptidase-like"/>
    <property type="match status" value="1"/>
</dbReference>
<dbReference type="Pfam" id="PF00144">
    <property type="entry name" value="Beta-lactamase"/>
    <property type="match status" value="1"/>
</dbReference>
<evidence type="ECO:0000313" key="5">
    <source>
        <dbReference type="Proteomes" id="UP001500596"/>
    </source>
</evidence>
<dbReference type="GO" id="GO:0016787">
    <property type="term" value="F:hydrolase activity"/>
    <property type="evidence" value="ECO:0007669"/>
    <property type="project" value="UniProtKB-KW"/>
</dbReference>
<dbReference type="Proteomes" id="UP001500596">
    <property type="component" value="Unassembled WGS sequence"/>
</dbReference>
<evidence type="ECO:0000256" key="2">
    <source>
        <dbReference type="SAM" id="SignalP"/>
    </source>
</evidence>
<keyword evidence="2" id="KW-0732">Signal</keyword>
<dbReference type="InterPro" id="IPR050491">
    <property type="entry name" value="AmpC-like"/>
</dbReference>
<feature type="signal peptide" evidence="2">
    <location>
        <begin position="1"/>
        <end position="29"/>
    </location>
</feature>
<gene>
    <name evidence="4" type="ORF">GCM10009807_05780</name>
</gene>
<accession>A0ABN2G2W6</accession>
<keyword evidence="5" id="KW-1185">Reference proteome</keyword>
<protein>
    <submittedName>
        <fullName evidence="4">Serine hydrolase domain-containing protein</fullName>
    </submittedName>
</protein>
<dbReference type="RefSeq" id="WP_344051421.1">
    <property type="nucleotide sequence ID" value="NZ_BAAAPK010000001.1"/>
</dbReference>
<keyword evidence="4" id="KW-0378">Hydrolase</keyword>
<feature type="domain" description="Beta-lactamase-related" evidence="3">
    <location>
        <begin position="56"/>
        <end position="376"/>
    </location>
</feature>
<evidence type="ECO:0000256" key="1">
    <source>
        <dbReference type="SAM" id="MobiDB-lite"/>
    </source>
</evidence>
<dbReference type="PANTHER" id="PTHR46825:SF7">
    <property type="entry name" value="D-ALANYL-D-ALANINE CARBOXYPEPTIDASE"/>
    <property type="match status" value="1"/>
</dbReference>
<feature type="chain" id="PRO_5045980783" evidence="2">
    <location>
        <begin position="30"/>
        <end position="390"/>
    </location>
</feature>
<dbReference type="Gene3D" id="3.40.710.10">
    <property type="entry name" value="DD-peptidase/beta-lactamase superfamily"/>
    <property type="match status" value="1"/>
</dbReference>
<proteinExistence type="predicted"/>
<dbReference type="PANTHER" id="PTHR46825">
    <property type="entry name" value="D-ALANYL-D-ALANINE-CARBOXYPEPTIDASE/ENDOPEPTIDASE AMPH"/>
    <property type="match status" value="1"/>
</dbReference>
<dbReference type="EMBL" id="BAAAPK010000001">
    <property type="protein sequence ID" value="GAA1664412.1"/>
    <property type="molecule type" value="Genomic_DNA"/>
</dbReference>
<reference evidence="5" key="1">
    <citation type="journal article" date="2019" name="Int. J. Syst. Evol. Microbiol.">
        <title>The Global Catalogue of Microorganisms (GCM) 10K type strain sequencing project: providing services to taxonomists for standard genome sequencing and annotation.</title>
        <authorList>
            <consortium name="The Broad Institute Genomics Platform"/>
            <consortium name="The Broad Institute Genome Sequencing Center for Infectious Disease"/>
            <person name="Wu L."/>
            <person name="Ma J."/>
        </authorList>
    </citation>
    <scope>NUCLEOTIDE SEQUENCE [LARGE SCALE GENOMIC DNA]</scope>
    <source>
        <strain evidence="5">JCM 15575</strain>
    </source>
</reference>
<organism evidence="4 5">
    <name type="scientific">Microbacterium lacus</name>
    <dbReference type="NCBI Taxonomy" id="415217"/>
    <lineage>
        <taxon>Bacteria</taxon>
        <taxon>Bacillati</taxon>
        <taxon>Actinomycetota</taxon>
        <taxon>Actinomycetes</taxon>
        <taxon>Micrococcales</taxon>
        <taxon>Microbacteriaceae</taxon>
        <taxon>Microbacterium</taxon>
    </lineage>
</organism>
<sequence length="390" mass="40835">MNDRPHVRRAIATAVLVSALALAGCSSSASDPAATSSPTAEAGIAADTQAALQAVLDETRALAGFPGVIARVITPDGTWTGTSGGAGPDTDEPPTATDLARIGSVTKTMTGTILLQLVDEGLISLDDPVAQYVPDAPNGTATIQQVADMTSGIPSYSLYQGWQDQYFSDPATHYTPQQVLDIAKELPVPFAPGEGWQYSNTNYVILGMIIEQVTGQPIEQVYQERLFDPLGMDATVFPGDYEGIGSPHMSGVTDQGQPDGTLAVATDWDPSYMYAAGEVISTIDDLEKWAHALFTGEGVLSPAMQDVRRESILTSPPPNTETAGYGIGIGNRNGWWGHTGEIPGYNTALFHNYDTDTTVIVIVNSDAGLPDDGGNPAPAVQAGLIAALGQ</sequence>
<name>A0ABN2G2W6_9MICO</name>
<evidence type="ECO:0000313" key="4">
    <source>
        <dbReference type="EMBL" id="GAA1664412.1"/>
    </source>
</evidence>
<evidence type="ECO:0000259" key="3">
    <source>
        <dbReference type="Pfam" id="PF00144"/>
    </source>
</evidence>
<comment type="caution">
    <text evidence="4">The sequence shown here is derived from an EMBL/GenBank/DDBJ whole genome shotgun (WGS) entry which is preliminary data.</text>
</comment>
<dbReference type="PROSITE" id="PS51257">
    <property type="entry name" value="PROKAR_LIPOPROTEIN"/>
    <property type="match status" value="1"/>
</dbReference>
<dbReference type="InterPro" id="IPR001466">
    <property type="entry name" value="Beta-lactam-related"/>
</dbReference>
<dbReference type="InterPro" id="IPR012338">
    <property type="entry name" value="Beta-lactam/transpept-like"/>
</dbReference>
<feature type="region of interest" description="Disordered" evidence="1">
    <location>
        <begin position="76"/>
        <end position="95"/>
    </location>
</feature>